<dbReference type="GO" id="GO:0016020">
    <property type="term" value="C:membrane"/>
    <property type="evidence" value="ECO:0007669"/>
    <property type="project" value="UniProtKB-SubCell"/>
</dbReference>
<dbReference type="Pfam" id="PF00335">
    <property type="entry name" value="Tetraspanin"/>
    <property type="match status" value="1"/>
</dbReference>
<proteinExistence type="predicted"/>
<dbReference type="GO" id="GO:0004386">
    <property type="term" value="F:helicase activity"/>
    <property type="evidence" value="ECO:0007669"/>
    <property type="project" value="UniProtKB-KW"/>
</dbReference>
<keyword evidence="7" id="KW-1185">Reference proteome</keyword>
<dbReference type="STRING" id="278856.A0A212EGP6"/>
<dbReference type="InterPro" id="IPR018499">
    <property type="entry name" value="Tetraspanin/Peripherin"/>
</dbReference>
<evidence type="ECO:0000256" key="4">
    <source>
        <dbReference type="ARBA" id="ARBA00023136"/>
    </source>
</evidence>
<keyword evidence="6" id="KW-0378">Hydrolase</keyword>
<evidence type="ECO:0000256" key="3">
    <source>
        <dbReference type="ARBA" id="ARBA00022989"/>
    </source>
</evidence>
<dbReference type="GO" id="GO:1990904">
    <property type="term" value="C:ribonucleoprotein complex"/>
    <property type="evidence" value="ECO:0007669"/>
    <property type="project" value="UniProtKB-KW"/>
</dbReference>
<protein>
    <submittedName>
        <fullName evidence="6">U5 small nuclear ribonucleoprotein helicase</fullName>
    </submittedName>
</protein>
<evidence type="ECO:0000313" key="7">
    <source>
        <dbReference type="Proteomes" id="UP000007151"/>
    </source>
</evidence>
<dbReference type="Gene3D" id="3.40.50.300">
    <property type="entry name" value="P-loop containing nucleotide triphosphate hydrolases"/>
    <property type="match status" value="1"/>
</dbReference>
<comment type="subcellular location">
    <subcellularLocation>
        <location evidence="1">Membrane</location>
        <topology evidence="1">Multi-pass membrane protein</topology>
    </subcellularLocation>
</comment>
<dbReference type="PRINTS" id="PR00259">
    <property type="entry name" value="TMFOUR"/>
</dbReference>
<evidence type="ECO:0000313" key="6">
    <source>
        <dbReference type="EMBL" id="OWR40652.1"/>
    </source>
</evidence>
<accession>A0A212EGP6</accession>
<dbReference type="AlphaFoldDB" id="A0A212EGP6"/>
<keyword evidence="6" id="KW-0067">ATP-binding</keyword>
<keyword evidence="2 5" id="KW-0812">Transmembrane</keyword>
<evidence type="ECO:0000256" key="5">
    <source>
        <dbReference type="SAM" id="Phobius"/>
    </source>
</evidence>
<feature type="transmembrane region" description="Helical" evidence="5">
    <location>
        <begin position="63"/>
        <end position="81"/>
    </location>
</feature>
<sequence length="133" mass="14595">MEAESNGEYLKMYNIGSIQVGNFSKRLAAYNMKVSELTGDHQLTREQIDDTQLIVCTPEKWDILGGLALIGLGVATLLQLTDVLEVVTTNVNAIPITVIVLGALIFLIAFLGCCGAIRENRCFLTLVNNIFYI</sequence>
<evidence type="ECO:0000256" key="2">
    <source>
        <dbReference type="ARBA" id="ARBA00022692"/>
    </source>
</evidence>
<keyword evidence="6" id="KW-0687">Ribonucleoprotein</keyword>
<dbReference type="InParanoid" id="A0A212EGP6"/>
<name>A0A212EGP6_DANPL</name>
<keyword evidence="3 5" id="KW-1133">Transmembrane helix</keyword>
<keyword evidence="4 5" id="KW-0472">Membrane</keyword>
<keyword evidence="6" id="KW-0547">Nucleotide-binding</keyword>
<dbReference type="Proteomes" id="UP000007151">
    <property type="component" value="Unassembled WGS sequence"/>
</dbReference>
<dbReference type="InterPro" id="IPR027417">
    <property type="entry name" value="P-loop_NTPase"/>
</dbReference>
<keyword evidence="6" id="KW-0347">Helicase</keyword>
<comment type="caution">
    <text evidence="6">The sequence shown here is derived from an EMBL/GenBank/DDBJ whole genome shotgun (WGS) entry which is preliminary data.</text>
</comment>
<gene>
    <name evidence="6" type="ORF">KGM_211609</name>
</gene>
<evidence type="ECO:0000256" key="1">
    <source>
        <dbReference type="ARBA" id="ARBA00004141"/>
    </source>
</evidence>
<organism evidence="6 7">
    <name type="scientific">Danaus plexippus plexippus</name>
    <dbReference type="NCBI Taxonomy" id="278856"/>
    <lineage>
        <taxon>Eukaryota</taxon>
        <taxon>Metazoa</taxon>
        <taxon>Ecdysozoa</taxon>
        <taxon>Arthropoda</taxon>
        <taxon>Hexapoda</taxon>
        <taxon>Insecta</taxon>
        <taxon>Pterygota</taxon>
        <taxon>Neoptera</taxon>
        <taxon>Endopterygota</taxon>
        <taxon>Lepidoptera</taxon>
        <taxon>Glossata</taxon>
        <taxon>Ditrysia</taxon>
        <taxon>Papilionoidea</taxon>
        <taxon>Nymphalidae</taxon>
        <taxon>Danainae</taxon>
        <taxon>Danaini</taxon>
        <taxon>Danaina</taxon>
        <taxon>Danaus</taxon>
        <taxon>Danaus</taxon>
    </lineage>
</organism>
<dbReference type="EMBL" id="AGBW02015051">
    <property type="protein sequence ID" value="OWR40652.1"/>
    <property type="molecule type" value="Genomic_DNA"/>
</dbReference>
<dbReference type="KEGG" id="dpl:KGM_211609"/>
<feature type="transmembrane region" description="Helical" evidence="5">
    <location>
        <begin position="93"/>
        <end position="117"/>
    </location>
</feature>
<reference evidence="6 7" key="1">
    <citation type="journal article" date="2011" name="Cell">
        <title>The monarch butterfly genome yields insights into long-distance migration.</title>
        <authorList>
            <person name="Zhan S."/>
            <person name="Merlin C."/>
            <person name="Boore J.L."/>
            <person name="Reppert S.M."/>
        </authorList>
    </citation>
    <scope>NUCLEOTIDE SEQUENCE [LARGE SCALE GENOMIC DNA]</scope>
    <source>
        <strain evidence="6">F-2</strain>
    </source>
</reference>